<name>A0ABR2RZD1_9ROSI</name>
<dbReference type="Proteomes" id="UP001396334">
    <property type="component" value="Unassembled WGS sequence"/>
</dbReference>
<reference evidence="1 2" key="1">
    <citation type="journal article" date="2024" name="G3 (Bethesda)">
        <title>Genome assembly of Hibiscus sabdariffa L. provides insights into metabolisms of medicinal natural products.</title>
        <authorList>
            <person name="Kim T."/>
        </authorList>
    </citation>
    <scope>NUCLEOTIDE SEQUENCE [LARGE SCALE GENOMIC DNA]</scope>
    <source>
        <strain evidence="1">TK-2024</strain>
        <tissue evidence="1">Old leaves</tissue>
    </source>
</reference>
<keyword evidence="2" id="KW-1185">Reference proteome</keyword>
<protein>
    <submittedName>
        <fullName evidence="1">Uncharacterized protein</fullName>
    </submittedName>
</protein>
<gene>
    <name evidence="1" type="ORF">V6N11_001309</name>
</gene>
<organism evidence="1 2">
    <name type="scientific">Hibiscus sabdariffa</name>
    <name type="common">roselle</name>
    <dbReference type="NCBI Taxonomy" id="183260"/>
    <lineage>
        <taxon>Eukaryota</taxon>
        <taxon>Viridiplantae</taxon>
        <taxon>Streptophyta</taxon>
        <taxon>Embryophyta</taxon>
        <taxon>Tracheophyta</taxon>
        <taxon>Spermatophyta</taxon>
        <taxon>Magnoliopsida</taxon>
        <taxon>eudicotyledons</taxon>
        <taxon>Gunneridae</taxon>
        <taxon>Pentapetalae</taxon>
        <taxon>rosids</taxon>
        <taxon>malvids</taxon>
        <taxon>Malvales</taxon>
        <taxon>Malvaceae</taxon>
        <taxon>Malvoideae</taxon>
        <taxon>Hibiscus</taxon>
    </lineage>
</organism>
<sequence length="122" mass="13483">MELLVVHPVIPPVSVNQESVTLSLAVRETLLRPWSSLRDLSMTLVWKLWPRNHRSLFGSVSMSLCLPDALCRFQIMLVSVQCESDALGTSSFGCVSLFALVVALLVFPGPLRGVCWSCFLCC</sequence>
<comment type="caution">
    <text evidence="1">The sequence shown here is derived from an EMBL/GenBank/DDBJ whole genome shotgun (WGS) entry which is preliminary data.</text>
</comment>
<dbReference type="EMBL" id="JBBPBN010000019">
    <property type="protein sequence ID" value="KAK9018333.1"/>
    <property type="molecule type" value="Genomic_DNA"/>
</dbReference>
<proteinExistence type="predicted"/>
<evidence type="ECO:0000313" key="1">
    <source>
        <dbReference type="EMBL" id="KAK9018333.1"/>
    </source>
</evidence>
<accession>A0ABR2RZD1</accession>
<evidence type="ECO:0000313" key="2">
    <source>
        <dbReference type="Proteomes" id="UP001396334"/>
    </source>
</evidence>